<comment type="caution">
    <text evidence="2">The sequence shown here is derived from an EMBL/GenBank/DDBJ whole genome shotgun (WGS) entry which is preliminary data.</text>
</comment>
<organism evidence="2 3">
    <name type="scientific">Glycine soja</name>
    <name type="common">Wild soybean</name>
    <dbReference type="NCBI Taxonomy" id="3848"/>
    <lineage>
        <taxon>Eukaryota</taxon>
        <taxon>Viridiplantae</taxon>
        <taxon>Streptophyta</taxon>
        <taxon>Embryophyta</taxon>
        <taxon>Tracheophyta</taxon>
        <taxon>Spermatophyta</taxon>
        <taxon>Magnoliopsida</taxon>
        <taxon>eudicotyledons</taxon>
        <taxon>Gunneridae</taxon>
        <taxon>Pentapetalae</taxon>
        <taxon>rosids</taxon>
        <taxon>fabids</taxon>
        <taxon>Fabales</taxon>
        <taxon>Fabaceae</taxon>
        <taxon>Papilionoideae</taxon>
        <taxon>50 kb inversion clade</taxon>
        <taxon>NPAAA clade</taxon>
        <taxon>indigoferoid/millettioid clade</taxon>
        <taxon>Phaseoleae</taxon>
        <taxon>Glycine</taxon>
        <taxon>Glycine subgen. Soja</taxon>
    </lineage>
</organism>
<keyword evidence="3" id="KW-1185">Reference proteome</keyword>
<dbReference type="Proteomes" id="UP000289340">
    <property type="component" value="Chromosome 8"/>
</dbReference>
<keyword evidence="1" id="KW-0472">Membrane</keyword>
<evidence type="ECO:0000313" key="2">
    <source>
        <dbReference type="EMBL" id="RZB95554.1"/>
    </source>
</evidence>
<sequence length="120" mass="14076">MFKEDLAVGYAFSVTSVIVLYMSYCASWKQSKHKRNKRYRNKAREFRKYICSIFGRKTSTQSHTAHELQPPHLQEKAFKEISVVTERMKSTMKFNKVRDATDCFSIDNAIWNNVQGKVTK</sequence>
<keyword evidence="1" id="KW-0812">Transmembrane</keyword>
<keyword evidence="1" id="KW-1133">Transmembrane helix</keyword>
<dbReference type="EMBL" id="QZWG01000008">
    <property type="protein sequence ID" value="RZB95554.1"/>
    <property type="molecule type" value="Genomic_DNA"/>
</dbReference>
<feature type="transmembrane region" description="Helical" evidence="1">
    <location>
        <begin position="6"/>
        <end position="28"/>
    </location>
</feature>
<accession>A0A445JAN8</accession>
<proteinExistence type="predicted"/>
<dbReference type="AlphaFoldDB" id="A0A445JAN8"/>
<name>A0A445JAN8_GLYSO</name>
<evidence type="ECO:0000256" key="1">
    <source>
        <dbReference type="SAM" id="Phobius"/>
    </source>
</evidence>
<evidence type="ECO:0000313" key="3">
    <source>
        <dbReference type="Proteomes" id="UP000289340"/>
    </source>
</evidence>
<dbReference type="Gramene" id="XM_028387379.1">
    <property type="protein sequence ID" value="XP_028243180.1"/>
    <property type="gene ID" value="LOC114421458"/>
</dbReference>
<gene>
    <name evidence="2" type="ORF">D0Y65_019769</name>
</gene>
<reference evidence="2 3" key="1">
    <citation type="submission" date="2018-09" db="EMBL/GenBank/DDBJ databases">
        <title>A high-quality reference genome of wild soybean provides a powerful tool to mine soybean genomes.</title>
        <authorList>
            <person name="Xie M."/>
            <person name="Chung C.Y.L."/>
            <person name="Li M.-W."/>
            <person name="Wong F.-L."/>
            <person name="Chan T.-F."/>
            <person name="Lam H.-M."/>
        </authorList>
    </citation>
    <scope>NUCLEOTIDE SEQUENCE [LARGE SCALE GENOMIC DNA]</scope>
    <source>
        <strain evidence="3">cv. W05</strain>
        <tissue evidence="2">Hypocotyl of etiolated seedlings</tissue>
    </source>
</reference>
<protein>
    <submittedName>
        <fullName evidence="2">Uncharacterized protein</fullName>
    </submittedName>
</protein>